<reference evidence="2 3" key="1">
    <citation type="submission" date="2019-02" db="EMBL/GenBank/DDBJ databases">
        <title>Deep-cultivation of Planctomycetes and their phenomic and genomic characterization uncovers novel biology.</title>
        <authorList>
            <person name="Wiegand S."/>
            <person name="Jogler M."/>
            <person name="Boedeker C."/>
            <person name="Pinto D."/>
            <person name="Vollmers J."/>
            <person name="Rivas-Marin E."/>
            <person name="Kohn T."/>
            <person name="Peeters S.H."/>
            <person name="Heuer A."/>
            <person name="Rast P."/>
            <person name="Oberbeckmann S."/>
            <person name="Bunk B."/>
            <person name="Jeske O."/>
            <person name="Meyerdierks A."/>
            <person name="Storesund J.E."/>
            <person name="Kallscheuer N."/>
            <person name="Luecker S."/>
            <person name="Lage O.M."/>
            <person name="Pohl T."/>
            <person name="Merkel B.J."/>
            <person name="Hornburger P."/>
            <person name="Mueller R.-W."/>
            <person name="Bruemmer F."/>
            <person name="Labrenz M."/>
            <person name="Spormann A.M."/>
            <person name="Op Den Camp H."/>
            <person name="Overmann J."/>
            <person name="Amann R."/>
            <person name="Jetten M.S.M."/>
            <person name="Mascher T."/>
            <person name="Medema M.H."/>
            <person name="Devos D.P."/>
            <person name="Kaster A.-K."/>
            <person name="Ovreas L."/>
            <person name="Rohde M."/>
            <person name="Galperin M.Y."/>
            <person name="Jogler C."/>
        </authorList>
    </citation>
    <scope>NUCLEOTIDE SEQUENCE [LARGE SCALE GENOMIC DNA]</scope>
    <source>
        <strain evidence="2 3">Pla123a</strain>
    </source>
</reference>
<dbReference type="InterPro" id="IPR012373">
    <property type="entry name" value="Ferrdict_sens_TM"/>
</dbReference>
<dbReference type="OrthoDB" id="240074at2"/>
<dbReference type="GO" id="GO:0016989">
    <property type="term" value="F:sigma factor antagonist activity"/>
    <property type="evidence" value="ECO:0007669"/>
    <property type="project" value="TreeGrafter"/>
</dbReference>
<dbReference type="Gene3D" id="2.60.120.1440">
    <property type="match status" value="1"/>
</dbReference>
<evidence type="ECO:0000259" key="1">
    <source>
        <dbReference type="Pfam" id="PF04773"/>
    </source>
</evidence>
<dbReference type="PANTHER" id="PTHR30273">
    <property type="entry name" value="PERIPLASMIC SIGNAL SENSOR AND SIGMA FACTOR ACTIVATOR FECR-RELATED"/>
    <property type="match status" value="1"/>
</dbReference>
<accession>A0A5C5YPF2</accession>
<comment type="caution">
    <text evidence="2">The sequence shown here is derived from an EMBL/GenBank/DDBJ whole genome shotgun (WGS) entry which is preliminary data.</text>
</comment>
<sequence length="589" mass="63351">MRAPLELLNAHFDGERLSDQEARRLSAWVKETPENSRAVVELGMVHELTDSILSVPRLLDKLALTSDPALKRSIGASLDWVETRAETPNPAQRPARTWTAPLAVSGMLLAASLLVAVTALVWTSAGPGISDNESVLAVATAEPDAAALQPATAPVVATVLDSFDAMWDGPRVLTRGTTLLRGETINLTDGLLSVTTADGSDVVVQAPARLSFTESASIDLRSGRLTARIGDGDDQLVVTTPTARVIDLGTEFAVGVGESGETSVEVYEGEVELASLVGEEPGEPPVSRTLRAGRSGYVDADGRLRWTIETLPHTRGYVRPDEIADLREAKRGSRQAREQVCFYELQRIEGLLGFQGFDIPSAGGERCMAFAEPALRSDRDLRFERDLSVGCMSSSGSLRVEHTSPVFLTLDTSPESSLARAGLLTERGMVGRSDTELWLAWRTSASSPRRLGAYAGLSLMFGEDRRFNEPLFVGLIDSTDQLGVVANVGSRSIDRPIGVGASQVGTAPHLWVMRMVFGERSDKVSVWYDVAPGRLIEATPDAEVLNATLMFDRLRVGVGNDGGPWLLDDIVLATNPQAIVEANRLLDGE</sequence>
<dbReference type="InterPro" id="IPR006860">
    <property type="entry name" value="FecR"/>
</dbReference>
<dbReference type="RefSeq" id="WP_146586876.1">
    <property type="nucleotide sequence ID" value="NZ_SJPO01000005.1"/>
</dbReference>
<dbReference type="Pfam" id="PF04773">
    <property type="entry name" value="FecR"/>
    <property type="match status" value="1"/>
</dbReference>
<protein>
    <submittedName>
        <fullName evidence="2">FecR protein</fullName>
    </submittedName>
</protein>
<dbReference type="EMBL" id="SJPO01000005">
    <property type="protein sequence ID" value="TWT76821.1"/>
    <property type="molecule type" value="Genomic_DNA"/>
</dbReference>
<feature type="domain" description="FecR protein" evidence="1">
    <location>
        <begin position="190"/>
        <end position="272"/>
    </location>
</feature>
<gene>
    <name evidence="2" type="ORF">Pla123a_22440</name>
</gene>
<evidence type="ECO:0000313" key="2">
    <source>
        <dbReference type="EMBL" id="TWT76821.1"/>
    </source>
</evidence>
<dbReference type="AlphaFoldDB" id="A0A5C5YPF2"/>
<name>A0A5C5YPF2_9BACT</name>
<keyword evidence="3" id="KW-1185">Reference proteome</keyword>
<proteinExistence type="predicted"/>
<dbReference type="Proteomes" id="UP000318478">
    <property type="component" value="Unassembled WGS sequence"/>
</dbReference>
<organism evidence="2 3">
    <name type="scientific">Posidoniimonas polymericola</name>
    <dbReference type="NCBI Taxonomy" id="2528002"/>
    <lineage>
        <taxon>Bacteria</taxon>
        <taxon>Pseudomonadati</taxon>
        <taxon>Planctomycetota</taxon>
        <taxon>Planctomycetia</taxon>
        <taxon>Pirellulales</taxon>
        <taxon>Lacipirellulaceae</taxon>
        <taxon>Posidoniimonas</taxon>
    </lineage>
</organism>
<dbReference type="PANTHER" id="PTHR30273:SF2">
    <property type="entry name" value="PROTEIN FECR"/>
    <property type="match status" value="1"/>
</dbReference>
<evidence type="ECO:0000313" key="3">
    <source>
        <dbReference type="Proteomes" id="UP000318478"/>
    </source>
</evidence>